<dbReference type="InterPro" id="IPR021796">
    <property type="entry name" value="Tll0287-like_dom"/>
</dbReference>
<dbReference type="EMBL" id="JAPCHZ010000006">
    <property type="protein sequence ID" value="MCW4452974.1"/>
    <property type="molecule type" value="Genomic_DNA"/>
</dbReference>
<dbReference type="Proteomes" id="UP001209107">
    <property type="component" value="Unassembled WGS sequence"/>
</dbReference>
<sequence>MKKVIMVAAGAILMTALSCQKEQTQVTENTATEIPAEKKQGIPDEEILKNYATEAQQLLGSQLKQKIAEGGPENALEFCNINAIPLTESISKKYKVTIKRVSDQYRNPDNAANPSELAVITTYKAMLAAGKMPEGLLKDGYYYSPIVTNAMCLQCHGTPGKELAEKTHLKIKSLYPQDKATGYGVDELRGIFSIAVNP</sequence>
<dbReference type="RefSeq" id="WP_265145049.1">
    <property type="nucleotide sequence ID" value="NZ_JAPCHZ010000006.1"/>
</dbReference>
<keyword evidence="3" id="KW-1185">Reference proteome</keyword>
<protein>
    <submittedName>
        <fullName evidence="2">DUF3365 domain-containing protein</fullName>
    </submittedName>
</protein>
<evidence type="ECO:0000313" key="2">
    <source>
        <dbReference type="EMBL" id="MCW4452974.1"/>
    </source>
</evidence>
<organism evidence="2 3">
    <name type="scientific">Kaistella yananensis</name>
    <dbReference type="NCBI Taxonomy" id="2989820"/>
    <lineage>
        <taxon>Bacteria</taxon>
        <taxon>Pseudomonadati</taxon>
        <taxon>Bacteroidota</taxon>
        <taxon>Flavobacteriia</taxon>
        <taxon>Flavobacteriales</taxon>
        <taxon>Weeksellaceae</taxon>
        <taxon>Chryseobacterium group</taxon>
        <taxon>Kaistella</taxon>
    </lineage>
</organism>
<feature type="domain" description="Tll0287-like" evidence="1">
    <location>
        <begin position="49"/>
        <end position="196"/>
    </location>
</feature>
<reference evidence="2 3" key="1">
    <citation type="submission" date="2022-10" db="EMBL/GenBank/DDBJ databases">
        <title>Kaistella sp. BT-6-1-3.</title>
        <authorList>
            <person name="Ai J."/>
            <person name="Deng Z."/>
        </authorList>
    </citation>
    <scope>NUCLEOTIDE SEQUENCE [LARGE SCALE GENOMIC DNA]</scope>
    <source>
        <strain evidence="2 3">BT6-1-3</strain>
    </source>
</reference>
<dbReference type="Pfam" id="PF11845">
    <property type="entry name" value="Tll0287-like"/>
    <property type="match status" value="1"/>
</dbReference>
<accession>A0ABT3JQB7</accession>
<evidence type="ECO:0000259" key="1">
    <source>
        <dbReference type="Pfam" id="PF11845"/>
    </source>
</evidence>
<proteinExistence type="predicted"/>
<comment type="caution">
    <text evidence="2">The sequence shown here is derived from an EMBL/GenBank/DDBJ whole genome shotgun (WGS) entry which is preliminary data.</text>
</comment>
<dbReference type="PROSITE" id="PS51257">
    <property type="entry name" value="PROKAR_LIPOPROTEIN"/>
    <property type="match status" value="1"/>
</dbReference>
<evidence type="ECO:0000313" key="3">
    <source>
        <dbReference type="Proteomes" id="UP001209107"/>
    </source>
</evidence>
<name>A0ABT3JQB7_9FLAO</name>
<gene>
    <name evidence="2" type="ORF">OK344_12250</name>
</gene>